<dbReference type="EMBL" id="ML977655">
    <property type="protein sequence ID" value="KAF1994598.1"/>
    <property type="molecule type" value="Genomic_DNA"/>
</dbReference>
<dbReference type="PANTHER" id="PTHR11567:SF127">
    <property type="entry name" value="HISTIDINE ACID PHOSPHATASE"/>
    <property type="match status" value="1"/>
</dbReference>
<keyword evidence="6" id="KW-1185">Reference proteome</keyword>
<evidence type="ECO:0000313" key="5">
    <source>
        <dbReference type="EMBL" id="KAF1994598.1"/>
    </source>
</evidence>
<dbReference type="OrthoDB" id="258392at2759"/>
<keyword evidence="4" id="KW-0732">Signal</keyword>
<dbReference type="Gene3D" id="3.40.50.1240">
    <property type="entry name" value="Phosphoglycerate mutase-like"/>
    <property type="match status" value="1"/>
</dbReference>
<dbReference type="Pfam" id="PF00328">
    <property type="entry name" value="His_Phos_2"/>
    <property type="match status" value="1"/>
</dbReference>
<evidence type="ECO:0000256" key="1">
    <source>
        <dbReference type="ARBA" id="ARBA00005375"/>
    </source>
</evidence>
<keyword evidence="3" id="KW-1133">Transmembrane helix</keyword>
<feature type="region of interest" description="Disordered" evidence="2">
    <location>
        <begin position="537"/>
        <end position="587"/>
    </location>
</feature>
<dbReference type="InterPro" id="IPR000560">
    <property type="entry name" value="His_Pase_clade-2"/>
</dbReference>
<feature type="transmembrane region" description="Helical" evidence="3">
    <location>
        <begin position="464"/>
        <end position="490"/>
    </location>
</feature>
<dbReference type="InterPro" id="IPR029033">
    <property type="entry name" value="His_PPase_superfam"/>
</dbReference>
<name>A0A6A5W0T7_9PLEO</name>
<feature type="signal peptide" evidence="4">
    <location>
        <begin position="1"/>
        <end position="17"/>
    </location>
</feature>
<dbReference type="SUPFAM" id="SSF53254">
    <property type="entry name" value="Phosphoglycerate mutase-like"/>
    <property type="match status" value="1"/>
</dbReference>
<reference evidence="5" key="1">
    <citation type="journal article" date="2020" name="Stud. Mycol.">
        <title>101 Dothideomycetes genomes: a test case for predicting lifestyles and emergence of pathogens.</title>
        <authorList>
            <person name="Haridas S."/>
            <person name="Albert R."/>
            <person name="Binder M."/>
            <person name="Bloem J."/>
            <person name="Labutti K."/>
            <person name="Salamov A."/>
            <person name="Andreopoulos B."/>
            <person name="Baker S."/>
            <person name="Barry K."/>
            <person name="Bills G."/>
            <person name="Bluhm B."/>
            <person name="Cannon C."/>
            <person name="Castanera R."/>
            <person name="Culley D."/>
            <person name="Daum C."/>
            <person name="Ezra D."/>
            <person name="Gonzalez J."/>
            <person name="Henrissat B."/>
            <person name="Kuo A."/>
            <person name="Liang C."/>
            <person name="Lipzen A."/>
            <person name="Lutzoni F."/>
            <person name="Magnuson J."/>
            <person name="Mondo S."/>
            <person name="Nolan M."/>
            <person name="Ohm R."/>
            <person name="Pangilinan J."/>
            <person name="Park H.-J."/>
            <person name="Ramirez L."/>
            <person name="Alfaro M."/>
            <person name="Sun H."/>
            <person name="Tritt A."/>
            <person name="Yoshinaga Y."/>
            <person name="Zwiers L.-H."/>
            <person name="Turgeon B."/>
            <person name="Goodwin S."/>
            <person name="Spatafora J."/>
            <person name="Crous P."/>
            <person name="Grigoriev I."/>
        </authorList>
    </citation>
    <scope>NUCLEOTIDE SEQUENCE</scope>
    <source>
        <strain evidence="5">CBS 123094</strain>
    </source>
</reference>
<keyword evidence="3" id="KW-0812">Transmembrane</keyword>
<evidence type="ECO:0000256" key="4">
    <source>
        <dbReference type="SAM" id="SignalP"/>
    </source>
</evidence>
<dbReference type="GO" id="GO:0016791">
    <property type="term" value="F:phosphatase activity"/>
    <property type="evidence" value="ECO:0007669"/>
    <property type="project" value="TreeGrafter"/>
</dbReference>
<sequence>MLALFLAVMAAVWLIEAADENEAYHPHGSVVFVRSGERTPLIAGSPPVLSALGAQQMHTLGQHFRGRYVSESGGSSGLGQQLIATLSPDLLNNEQLRIESLDAPYLVASAQAFMQGLYPPYSLNTTRNGPVADATGILANGSAIDFPLDGYQYPQIYTRALNDPSLIFMAGQADCSESYRESLMYQSTPEFMETRTSTEAFYKRIDASLFNGHLPQENIDYFNAIEIYDYLSYAYMHDSEVYATLTNDSSYDGVYDGVRYLADQQAWYQWGNTSASSSDNDLQAMAGKTLAALILGQLQKNVKNHTQIYDPDNVQQWQPLTILFGEHEPFISLFSLMLLDTMNDHFRALPSFASAMVFELFSTGESEDFPSNLEDLWVRFFFQNGTDYQDTLQAYPMFGRGPSGTDMPWSEFQDMMSRTMLTSIVDWCQSCNSGALFCSGADGTTVTLITNTYGGKKTPVSPTVAGVIGAVVTLAIAGLLFAVAMLLGGIRFHRVQRGKKSELGGFKGSAKLASDQDLSLANNGVAPAGIVTFGNKPAAARKHPHERVGSWELRQKEFGPNGDESRRESFEGIQSAMSRPVEPVERV</sequence>
<protein>
    <submittedName>
        <fullName evidence="5">Phosphoglycerate mutase-like protein</fullName>
    </submittedName>
</protein>
<dbReference type="InterPro" id="IPR050645">
    <property type="entry name" value="Histidine_acid_phosphatase"/>
</dbReference>
<proteinExistence type="inferred from homology"/>
<dbReference type="AlphaFoldDB" id="A0A6A5W0T7"/>
<organism evidence="5 6">
    <name type="scientific">Amniculicola lignicola CBS 123094</name>
    <dbReference type="NCBI Taxonomy" id="1392246"/>
    <lineage>
        <taxon>Eukaryota</taxon>
        <taxon>Fungi</taxon>
        <taxon>Dikarya</taxon>
        <taxon>Ascomycota</taxon>
        <taxon>Pezizomycotina</taxon>
        <taxon>Dothideomycetes</taxon>
        <taxon>Pleosporomycetidae</taxon>
        <taxon>Pleosporales</taxon>
        <taxon>Amniculicolaceae</taxon>
        <taxon>Amniculicola</taxon>
    </lineage>
</organism>
<evidence type="ECO:0000256" key="2">
    <source>
        <dbReference type="SAM" id="MobiDB-lite"/>
    </source>
</evidence>
<comment type="similarity">
    <text evidence="1">Belongs to the histidine acid phosphatase family.</text>
</comment>
<feature type="compositionally biased region" description="Basic and acidic residues" evidence="2">
    <location>
        <begin position="546"/>
        <end position="570"/>
    </location>
</feature>
<feature type="chain" id="PRO_5025363349" evidence="4">
    <location>
        <begin position="18"/>
        <end position="587"/>
    </location>
</feature>
<keyword evidence="3" id="KW-0472">Membrane</keyword>
<accession>A0A6A5W0T7</accession>
<gene>
    <name evidence="5" type="ORF">P154DRAFT_475712</name>
</gene>
<evidence type="ECO:0000256" key="3">
    <source>
        <dbReference type="SAM" id="Phobius"/>
    </source>
</evidence>
<evidence type="ECO:0000313" key="6">
    <source>
        <dbReference type="Proteomes" id="UP000799779"/>
    </source>
</evidence>
<dbReference type="Proteomes" id="UP000799779">
    <property type="component" value="Unassembled WGS sequence"/>
</dbReference>
<dbReference type="PANTHER" id="PTHR11567">
    <property type="entry name" value="ACID PHOSPHATASE-RELATED"/>
    <property type="match status" value="1"/>
</dbReference>